<comment type="subunit">
    <text evidence="7">Homodimer.</text>
</comment>
<feature type="binding site" evidence="7">
    <location>
        <begin position="184"/>
        <end position="185"/>
    </location>
    <ligand>
        <name>substrate</name>
    </ligand>
</feature>
<protein>
    <recommendedName>
        <fullName evidence="7">dITP/XTP pyrophosphatase</fullName>
        <ecNumber evidence="7">3.6.1.66</ecNumber>
    </recommendedName>
    <alternativeName>
        <fullName evidence="7">Non-canonical purine NTP pyrophosphatase</fullName>
    </alternativeName>
    <alternativeName>
        <fullName evidence="7">Non-standard purine NTP pyrophosphatase</fullName>
    </alternativeName>
    <alternativeName>
        <fullName evidence="7">Nucleoside-triphosphate diphosphatase</fullName>
    </alternativeName>
    <alternativeName>
        <fullName evidence="7">Nucleoside-triphosphate pyrophosphatase</fullName>
        <shortName evidence="7">NTPase</shortName>
    </alternativeName>
</protein>
<keyword evidence="3 7" id="KW-0547">Nucleotide-binding</keyword>
<evidence type="ECO:0000256" key="5">
    <source>
        <dbReference type="ARBA" id="ARBA00022842"/>
    </source>
</evidence>
<accession>A0ABU7UYC6</accession>
<reference evidence="9 10" key="1">
    <citation type="submission" date="2024-01" db="EMBL/GenBank/DDBJ databases">
        <title>Novel species of the genus Luteimonas isolated from rivers.</title>
        <authorList>
            <person name="Lu H."/>
        </authorList>
    </citation>
    <scope>NUCLEOTIDE SEQUENCE [LARGE SCALE GENOMIC DNA]</scope>
    <source>
        <strain evidence="9 10">FXH3W</strain>
    </source>
</reference>
<feature type="active site" description="Proton acceptor" evidence="7">
    <location>
        <position position="70"/>
    </location>
</feature>
<feature type="binding site" evidence="7">
    <location>
        <position position="71"/>
    </location>
    <ligand>
        <name>substrate</name>
    </ligand>
</feature>
<comment type="catalytic activity">
    <reaction evidence="7">
        <text>dITP + H2O = dIMP + diphosphate + H(+)</text>
        <dbReference type="Rhea" id="RHEA:28342"/>
        <dbReference type="ChEBI" id="CHEBI:15377"/>
        <dbReference type="ChEBI" id="CHEBI:15378"/>
        <dbReference type="ChEBI" id="CHEBI:33019"/>
        <dbReference type="ChEBI" id="CHEBI:61194"/>
        <dbReference type="ChEBI" id="CHEBI:61382"/>
        <dbReference type="EC" id="3.6.1.66"/>
    </reaction>
</comment>
<name>A0ABU7UYC6_9GAMM</name>
<evidence type="ECO:0000313" key="10">
    <source>
        <dbReference type="Proteomes" id="UP001356170"/>
    </source>
</evidence>
<gene>
    <name evidence="9" type="primary">rdgB</name>
    <name evidence="9" type="ORF">V3390_04425</name>
</gene>
<dbReference type="InterPro" id="IPR029001">
    <property type="entry name" value="ITPase-like_fam"/>
</dbReference>
<keyword evidence="4 7" id="KW-0378">Hydrolase</keyword>
<comment type="caution">
    <text evidence="9">The sequence shown here is derived from an EMBL/GenBank/DDBJ whole genome shotgun (WGS) entry which is preliminary data.</text>
</comment>
<evidence type="ECO:0000256" key="3">
    <source>
        <dbReference type="ARBA" id="ARBA00022741"/>
    </source>
</evidence>
<feature type="binding site" evidence="7">
    <location>
        <begin position="9"/>
        <end position="14"/>
    </location>
    <ligand>
        <name>substrate</name>
    </ligand>
</feature>
<comment type="catalytic activity">
    <reaction evidence="7">
        <text>ITP + H2O = IMP + diphosphate + H(+)</text>
        <dbReference type="Rhea" id="RHEA:29399"/>
        <dbReference type="ChEBI" id="CHEBI:15377"/>
        <dbReference type="ChEBI" id="CHEBI:15378"/>
        <dbReference type="ChEBI" id="CHEBI:33019"/>
        <dbReference type="ChEBI" id="CHEBI:58053"/>
        <dbReference type="ChEBI" id="CHEBI:61402"/>
        <dbReference type="EC" id="3.6.1.66"/>
    </reaction>
</comment>
<dbReference type="RefSeq" id="WP_331703516.1">
    <property type="nucleotide sequence ID" value="NZ_JAZHBO010000001.1"/>
</dbReference>
<keyword evidence="5 7" id="KW-0460">Magnesium</keyword>
<sequence length="204" mass="22271">MKTRIVIASSNNGKLAEFRDLLTDTDWECIPQQELGVSDADETGLSFIENAILKARHAAQVTGLPAIADDSGLCVEALDFRPGLYSARFAGEHGNAQANMTKLRELLRATPTDAPFSAFYISAIAMVRSADDPAPIVTEGRWYGEVIDDQRGQGGFGYDPMFLDPRFGQTAAELDSAFKNGISHRGIAMRKLHERLRAPDLLAD</sequence>
<dbReference type="HAMAP" id="MF_01405">
    <property type="entry name" value="Non_canon_purine_NTPase"/>
    <property type="match status" value="1"/>
</dbReference>
<evidence type="ECO:0000256" key="2">
    <source>
        <dbReference type="ARBA" id="ARBA00022723"/>
    </source>
</evidence>
<keyword evidence="10" id="KW-1185">Reference proteome</keyword>
<evidence type="ECO:0000256" key="7">
    <source>
        <dbReference type="HAMAP-Rule" id="MF_01405"/>
    </source>
</evidence>
<feature type="binding site" evidence="7">
    <location>
        <begin position="156"/>
        <end position="159"/>
    </location>
    <ligand>
        <name>substrate</name>
    </ligand>
</feature>
<feature type="binding site" evidence="7">
    <location>
        <position position="70"/>
    </location>
    <ligand>
        <name>Mg(2+)</name>
        <dbReference type="ChEBI" id="CHEBI:18420"/>
    </ligand>
</feature>
<dbReference type="InterPro" id="IPR002637">
    <property type="entry name" value="RdgB/HAM1"/>
</dbReference>
<comment type="catalytic activity">
    <reaction evidence="7">
        <text>XTP + H2O = XMP + diphosphate + H(+)</text>
        <dbReference type="Rhea" id="RHEA:28610"/>
        <dbReference type="ChEBI" id="CHEBI:15377"/>
        <dbReference type="ChEBI" id="CHEBI:15378"/>
        <dbReference type="ChEBI" id="CHEBI:33019"/>
        <dbReference type="ChEBI" id="CHEBI:57464"/>
        <dbReference type="ChEBI" id="CHEBI:61314"/>
        <dbReference type="EC" id="3.6.1.66"/>
    </reaction>
</comment>
<evidence type="ECO:0000256" key="4">
    <source>
        <dbReference type="ARBA" id="ARBA00022801"/>
    </source>
</evidence>
<comment type="cofactor">
    <cofactor evidence="7">
        <name>Mg(2+)</name>
        <dbReference type="ChEBI" id="CHEBI:18420"/>
    </cofactor>
    <text evidence="7">Binds 1 Mg(2+) ion per subunit.</text>
</comment>
<dbReference type="PANTHER" id="PTHR11067:SF9">
    <property type="entry name" value="INOSINE TRIPHOSPHATE PYROPHOSPHATASE"/>
    <property type="match status" value="1"/>
</dbReference>
<dbReference type="Pfam" id="PF01725">
    <property type="entry name" value="Ham1p_like"/>
    <property type="match status" value="1"/>
</dbReference>
<dbReference type="Gene3D" id="3.90.950.10">
    <property type="match status" value="1"/>
</dbReference>
<evidence type="ECO:0000256" key="1">
    <source>
        <dbReference type="ARBA" id="ARBA00008023"/>
    </source>
</evidence>
<comment type="function">
    <text evidence="7">Pyrophosphatase that catalyzes the hydrolysis of nucleoside triphosphates to their monophosphate derivatives, with a high preference for the non-canonical purine nucleotides XTP (xanthosine triphosphate), dITP (deoxyinosine triphosphate) and ITP. Seems to function as a house-cleaning enzyme that removes non-canonical purine nucleotides from the nucleotide pool, thus preventing their incorporation into DNA/RNA and avoiding chromosomal lesions.</text>
</comment>
<dbReference type="SUPFAM" id="SSF52972">
    <property type="entry name" value="ITPase-like"/>
    <property type="match status" value="1"/>
</dbReference>
<dbReference type="Proteomes" id="UP001356170">
    <property type="component" value="Unassembled WGS sequence"/>
</dbReference>
<evidence type="ECO:0000313" key="9">
    <source>
        <dbReference type="EMBL" id="MEF2155477.1"/>
    </source>
</evidence>
<proteinExistence type="inferred from homology"/>
<dbReference type="NCBIfam" id="TIGR00042">
    <property type="entry name" value="RdgB/HAM1 family non-canonical purine NTP pyrophosphatase"/>
    <property type="match status" value="1"/>
</dbReference>
<organism evidence="9 10">
    <name type="scientific">Aquilutibacter rugosus</name>
    <dbReference type="NCBI Taxonomy" id="3115820"/>
    <lineage>
        <taxon>Bacteria</taxon>
        <taxon>Pseudomonadati</taxon>
        <taxon>Pseudomonadota</taxon>
        <taxon>Gammaproteobacteria</taxon>
        <taxon>Lysobacterales</taxon>
        <taxon>Lysobacteraceae</taxon>
        <taxon>Aquilutibacter</taxon>
    </lineage>
</organism>
<dbReference type="PANTHER" id="PTHR11067">
    <property type="entry name" value="INOSINE TRIPHOSPHATE PYROPHOSPHATASE/HAM1 PROTEIN"/>
    <property type="match status" value="1"/>
</dbReference>
<dbReference type="EC" id="3.6.1.66" evidence="7"/>
<keyword evidence="6 7" id="KW-0546">Nucleotide metabolism</keyword>
<feature type="binding site" evidence="7">
    <location>
        <position position="179"/>
    </location>
    <ligand>
        <name>substrate</name>
    </ligand>
</feature>
<dbReference type="EMBL" id="JAZHBO010000001">
    <property type="protein sequence ID" value="MEF2155477.1"/>
    <property type="molecule type" value="Genomic_DNA"/>
</dbReference>
<keyword evidence="2 7" id="KW-0479">Metal-binding</keyword>
<dbReference type="CDD" id="cd00515">
    <property type="entry name" value="HAM1"/>
    <property type="match status" value="1"/>
</dbReference>
<evidence type="ECO:0000256" key="6">
    <source>
        <dbReference type="ARBA" id="ARBA00023080"/>
    </source>
</evidence>
<comment type="similarity">
    <text evidence="1 7 8">Belongs to the HAM1 NTPase family.</text>
</comment>
<evidence type="ECO:0000256" key="8">
    <source>
        <dbReference type="RuleBase" id="RU003781"/>
    </source>
</evidence>
<feature type="binding site" evidence="7">
    <location>
        <position position="41"/>
    </location>
    <ligand>
        <name>Mg(2+)</name>
        <dbReference type="ChEBI" id="CHEBI:18420"/>
    </ligand>
</feature>
<dbReference type="InterPro" id="IPR020922">
    <property type="entry name" value="dITP/XTP_pyrophosphatase"/>
</dbReference>